<evidence type="ECO:0000256" key="2">
    <source>
        <dbReference type="ARBA" id="ARBA00022649"/>
    </source>
</evidence>
<dbReference type="PANTHER" id="PTHR34139:SF1">
    <property type="entry name" value="RNASE MJ1380-RELATED"/>
    <property type="match status" value="1"/>
</dbReference>
<evidence type="ECO:0000256" key="3">
    <source>
        <dbReference type="ARBA" id="ARBA00022722"/>
    </source>
</evidence>
<dbReference type="GO" id="GO:0110001">
    <property type="term" value="C:toxin-antitoxin complex"/>
    <property type="evidence" value="ECO:0007669"/>
    <property type="project" value="InterPro"/>
</dbReference>
<dbReference type="GO" id="GO:0016787">
    <property type="term" value="F:hydrolase activity"/>
    <property type="evidence" value="ECO:0007669"/>
    <property type="project" value="UniProtKB-KW"/>
</dbReference>
<name>A0A069CWR6_WEIOS</name>
<evidence type="ECO:0000256" key="1">
    <source>
        <dbReference type="ARBA" id="ARBA00022553"/>
    </source>
</evidence>
<dbReference type="InterPro" id="IPR051813">
    <property type="entry name" value="HepT_RNase_toxin"/>
</dbReference>
<dbReference type="Gene3D" id="1.20.120.580">
    <property type="entry name" value="bsu32300-like"/>
    <property type="match status" value="1"/>
</dbReference>
<keyword evidence="2" id="KW-1277">Toxin-antitoxin system</keyword>
<dbReference type="Proteomes" id="UP000030643">
    <property type="component" value="Unassembled WGS sequence"/>
</dbReference>
<keyword evidence="1" id="KW-0597">Phosphoprotein</keyword>
<proteinExistence type="inferred from homology"/>
<dbReference type="EMBL" id="DF820502">
    <property type="protein sequence ID" value="GAK31909.1"/>
    <property type="molecule type" value="Genomic_DNA"/>
</dbReference>
<dbReference type="STRING" id="1329250.WOSG25_190170"/>
<keyword evidence="5" id="KW-0378">Hydrolase</keyword>
<keyword evidence="3" id="KW-0540">Nuclease</keyword>
<sequence length="123" mass="14505">MENNNKDIRYLKAMLQFVDEIQEIASRQPLVDILDKPDVELSAIMMKLTQIGELVGRLSFNTIENYPDVPWIQIKGLRNTIVHEYEKVDREQLKDVITTDLDSLKDMLNDVVRNELRRTRNEF</sequence>
<evidence type="ECO:0008006" key="9">
    <source>
        <dbReference type="Google" id="ProtNLM"/>
    </source>
</evidence>
<evidence type="ECO:0000313" key="8">
    <source>
        <dbReference type="Proteomes" id="UP000030643"/>
    </source>
</evidence>
<gene>
    <name evidence="7" type="ORF">WOSG25_190170</name>
</gene>
<dbReference type="OrthoDB" id="9806661at2"/>
<protein>
    <recommendedName>
        <fullName evidence="9">Toxin-antitoxin system antitoxin component</fullName>
    </recommendedName>
</protein>
<keyword evidence="8" id="KW-1185">Reference proteome</keyword>
<dbReference type="GO" id="GO:0004540">
    <property type="term" value="F:RNA nuclease activity"/>
    <property type="evidence" value="ECO:0007669"/>
    <property type="project" value="InterPro"/>
</dbReference>
<accession>A0A069CWR6</accession>
<reference evidence="8" key="1">
    <citation type="journal article" date="2014" name="Genome Announc.">
        <title>Draft genome sequence of Weissella oryzae SG25T, isolated from fermented rice grains.</title>
        <authorList>
            <person name="Tanizawa Y."/>
            <person name="Fujisawa T."/>
            <person name="Mochizuki T."/>
            <person name="Kaminuma E."/>
            <person name="Suzuki Y."/>
            <person name="Nakamura Y."/>
            <person name="Tohno M."/>
        </authorList>
    </citation>
    <scope>NUCLEOTIDE SEQUENCE [LARGE SCALE GENOMIC DNA]</scope>
    <source>
        <strain evidence="8">DSM 25784 / JCM 18191 / LMG 30913 / SG25</strain>
    </source>
</reference>
<evidence type="ECO:0000256" key="4">
    <source>
        <dbReference type="ARBA" id="ARBA00022741"/>
    </source>
</evidence>
<dbReference type="Pfam" id="PF01934">
    <property type="entry name" value="HepT-like"/>
    <property type="match status" value="1"/>
</dbReference>
<dbReference type="eggNOG" id="COG2361">
    <property type="taxonomic scope" value="Bacteria"/>
</dbReference>
<dbReference type="AlphaFoldDB" id="A0A069CWR6"/>
<keyword evidence="4" id="KW-0547">Nucleotide-binding</keyword>
<dbReference type="PANTHER" id="PTHR34139">
    <property type="entry name" value="UPF0331 PROTEIN MJ0127"/>
    <property type="match status" value="1"/>
</dbReference>
<dbReference type="InterPro" id="IPR037038">
    <property type="entry name" value="HepT-like_sf"/>
</dbReference>
<comment type="similarity">
    <text evidence="6">Belongs to the HepT RNase toxin family.</text>
</comment>
<dbReference type="GO" id="GO:0000166">
    <property type="term" value="F:nucleotide binding"/>
    <property type="evidence" value="ECO:0007669"/>
    <property type="project" value="UniProtKB-KW"/>
</dbReference>
<dbReference type="InterPro" id="IPR008201">
    <property type="entry name" value="HepT-like"/>
</dbReference>
<evidence type="ECO:0000256" key="5">
    <source>
        <dbReference type="ARBA" id="ARBA00022801"/>
    </source>
</evidence>
<dbReference type="RefSeq" id="WP_052348619.1">
    <property type="nucleotide sequence ID" value="NZ_DF820502.1"/>
</dbReference>
<organism evidence="7 8">
    <name type="scientific">Weissella oryzae (strain DSM 25784 / JCM 18191 / LMG 30913 / SG25)</name>
    <dbReference type="NCBI Taxonomy" id="1329250"/>
    <lineage>
        <taxon>Bacteria</taxon>
        <taxon>Bacillati</taxon>
        <taxon>Bacillota</taxon>
        <taxon>Bacilli</taxon>
        <taxon>Lactobacillales</taxon>
        <taxon>Lactobacillaceae</taxon>
        <taxon>Weissella</taxon>
    </lineage>
</organism>
<evidence type="ECO:0000313" key="7">
    <source>
        <dbReference type="EMBL" id="GAK31909.1"/>
    </source>
</evidence>
<evidence type="ECO:0000256" key="6">
    <source>
        <dbReference type="ARBA" id="ARBA00024207"/>
    </source>
</evidence>